<proteinExistence type="predicted"/>
<feature type="region of interest" description="Disordered" evidence="1">
    <location>
        <begin position="77"/>
        <end position="97"/>
    </location>
</feature>
<dbReference type="PATRIC" id="fig|1073353.3.peg.1789"/>
<dbReference type="EMBL" id="AOTD01000211">
    <property type="protein sequence ID" value="EMG30100.1"/>
    <property type="molecule type" value="Genomic_DNA"/>
</dbReference>
<dbReference type="STRING" id="1073353.H740_08346"/>
<evidence type="ECO:0000313" key="3">
    <source>
        <dbReference type="Proteomes" id="UP000011782"/>
    </source>
</evidence>
<protein>
    <submittedName>
        <fullName evidence="2">Uncharacterized protein</fullName>
    </submittedName>
</protein>
<organism evidence="2 3">
    <name type="scientific">Campylobacter showae CC57C</name>
    <dbReference type="NCBI Taxonomy" id="1073353"/>
    <lineage>
        <taxon>Bacteria</taxon>
        <taxon>Pseudomonadati</taxon>
        <taxon>Campylobacterota</taxon>
        <taxon>Epsilonproteobacteria</taxon>
        <taxon>Campylobacterales</taxon>
        <taxon>Campylobacteraceae</taxon>
        <taxon>Campylobacter</taxon>
    </lineage>
</organism>
<evidence type="ECO:0000313" key="2">
    <source>
        <dbReference type="EMBL" id="EMG30100.1"/>
    </source>
</evidence>
<dbReference type="OrthoDB" id="9907693at2"/>
<feature type="compositionally biased region" description="Basic and acidic residues" evidence="1">
    <location>
        <begin position="79"/>
        <end position="97"/>
    </location>
</feature>
<dbReference type="RefSeq" id="WP_002953117.1">
    <property type="nucleotide sequence ID" value="NZ_AOTD01000211.1"/>
</dbReference>
<name>M3GXF0_9BACT</name>
<sequence>MSGFYPFDVKPETFYEKGDFEVVYGFSGSMGGWRVGMRWKSSMEGKNGYPVTRSGDPCYFLISEELAAGLLETLPSLGEPKDGQRKEAIKKLKGEDK</sequence>
<accession>M3GXF0</accession>
<reference evidence="2 3" key="1">
    <citation type="submission" date="2013-02" db="EMBL/GenBank/DDBJ databases">
        <title>Co-occurrence of anaerobic bacteria in colorectal carcinomas.</title>
        <authorList>
            <person name="Holt R.A."/>
            <person name="Warren R.L."/>
            <person name="Allen-Vercoe E."/>
            <person name="Pleasance S."/>
            <person name="Freeman D.J."/>
            <person name="Watson P."/>
            <person name="Moore R."/>
            <person name="Cochrane K."/>
        </authorList>
    </citation>
    <scope>NUCLEOTIDE SEQUENCE [LARGE SCALE GENOMIC DNA]</scope>
    <source>
        <strain evidence="2 3">CC57C</strain>
    </source>
</reference>
<comment type="caution">
    <text evidence="2">The sequence shown here is derived from an EMBL/GenBank/DDBJ whole genome shotgun (WGS) entry which is preliminary data.</text>
</comment>
<dbReference type="AlphaFoldDB" id="M3GXF0"/>
<evidence type="ECO:0000256" key="1">
    <source>
        <dbReference type="SAM" id="MobiDB-lite"/>
    </source>
</evidence>
<dbReference type="Proteomes" id="UP000011782">
    <property type="component" value="Unassembled WGS sequence"/>
</dbReference>
<gene>
    <name evidence="2" type="ORF">H740_08346</name>
</gene>